<evidence type="ECO:0000313" key="5">
    <source>
        <dbReference type="Proteomes" id="UP000272428"/>
    </source>
</evidence>
<dbReference type="Proteomes" id="UP000272428">
    <property type="component" value="Unassembled WGS sequence"/>
</dbReference>
<dbReference type="InterPro" id="IPR032812">
    <property type="entry name" value="SbsA_Ig"/>
</dbReference>
<dbReference type="AlphaFoldDB" id="A0A495SAB8"/>
<organism evidence="4 5">
    <name type="scientific">Chryseobacterium defluvii</name>
    <dbReference type="NCBI Taxonomy" id="160396"/>
    <lineage>
        <taxon>Bacteria</taxon>
        <taxon>Pseudomonadati</taxon>
        <taxon>Bacteroidota</taxon>
        <taxon>Flavobacteriia</taxon>
        <taxon>Flavobacteriales</taxon>
        <taxon>Weeksellaceae</taxon>
        <taxon>Chryseobacterium group</taxon>
        <taxon>Chryseobacterium</taxon>
    </lineage>
</organism>
<feature type="compositionally biased region" description="Polar residues" evidence="2">
    <location>
        <begin position="583"/>
        <end position="598"/>
    </location>
</feature>
<gene>
    <name evidence="4" type="ORF">BCF58_3270</name>
</gene>
<reference evidence="4 5" key="1">
    <citation type="submission" date="2018-10" db="EMBL/GenBank/DDBJ databases">
        <title>Genomic Encyclopedia of Archaeal and Bacterial Type Strains, Phase II (KMG-II): from individual species to whole genera.</title>
        <authorList>
            <person name="Goeker M."/>
        </authorList>
    </citation>
    <scope>NUCLEOTIDE SEQUENCE [LARGE SCALE GENOMIC DNA]</scope>
    <source>
        <strain evidence="4 5">DSM 14219</strain>
    </source>
</reference>
<feature type="region of interest" description="Disordered" evidence="2">
    <location>
        <begin position="557"/>
        <end position="598"/>
    </location>
</feature>
<evidence type="ECO:0000256" key="2">
    <source>
        <dbReference type="SAM" id="MobiDB-lite"/>
    </source>
</evidence>
<feature type="compositionally biased region" description="Polar residues" evidence="2">
    <location>
        <begin position="564"/>
        <end position="575"/>
    </location>
</feature>
<comment type="caution">
    <text evidence="4">The sequence shown here is derived from an EMBL/GenBank/DDBJ whole genome shotgun (WGS) entry which is preliminary data.</text>
</comment>
<name>A0A495SAB8_9FLAO</name>
<proteinExistence type="predicted"/>
<feature type="domain" description="SbsA Ig-like" evidence="3">
    <location>
        <begin position="44"/>
        <end position="148"/>
    </location>
</feature>
<dbReference type="EMBL" id="RBXB01000003">
    <property type="protein sequence ID" value="RKS96835.1"/>
    <property type="molecule type" value="Genomic_DNA"/>
</dbReference>
<sequence length="598" mass="68424">MKFLENNVYFCSNIFMKKLFLLFIIGFLVQSCARVGSPVGGPKDSLAPKFLSSNIDTTRVNVSRDIKELRLDFDEYITLKDINKNLIISPPIKKIKRILPSNIANKYVLIQWEDTLQANTTYNFNFGNSIVDNNEANILRYFNFAFSTGEKLDDLYISGEIKDALAIKKQTTNTDNKLVVGLYQAKDTINFKQKPYYITKVDDDGYYELNYLSPGKYKIIAFEDENGNSIYDPGKEKIGFQKETIDFEKSVSGLNLKVYPSKKAIKYLEMKESPGGITMTFEGKPQHVKVVSLNDKLKDIKVTHRPKSDTVNIWFDAVKSDVGQTATENLKFGYNADQKKDTLYNASLFYKYNAKNAMDIVNNEVGVLPPKSDFKITSNYIVDKITTDKWVLKSDSVTTQQFTAKISETNPYQILIQSDFVAGKKYQLTVPKETVSSFYAKNSVSKRFDFEFDKIENYGSLAFNLQNTPETNYWIQLLDSSEKVQYQKYTKGESVKFNTIKPGEYIVRILVDNNDNQYWDESDFENGTFAEDSHVFYKMAIVRPLWDSVENWDLKDTRTLESPKGTTPSNETTPKTQDRPVPTLNNANKNGTLLTPVK</sequence>
<dbReference type="Pfam" id="PF13205">
    <property type="entry name" value="Big_5"/>
    <property type="match status" value="1"/>
</dbReference>
<keyword evidence="1" id="KW-0732">Signal</keyword>
<evidence type="ECO:0000256" key="1">
    <source>
        <dbReference type="ARBA" id="ARBA00022729"/>
    </source>
</evidence>
<keyword evidence="5" id="KW-1185">Reference proteome</keyword>
<evidence type="ECO:0000259" key="3">
    <source>
        <dbReference type="Pfam" id="PF13205"/>
    </source>
</evidence>
<accession>A0A495SAB8</accession>
<evidence type="ECO:0000313" key="4">
    <source>
        <dbReference type="EMBL" id="RKS96835.1"/>
    </source>
</evidence>
<protein>
    <submittedName>
        <fullName evidence="4">Ig-like domain-containing protein</fullName>
    </submittedName>
</protein>
<dbReference type="PROSITE" id="PS51257">
    <property type="entry name" value="PROKAR_LIPOPROTEIN"/>
    <property type="match status" value="1"/>
</dbReference>